<evidence type="ECO:0000313" key="2">
    <source>
        <dbReference type="Proteomes" id="UP000053240"/>
    </source>
</evidence>
<dbReference type="EMBL" id="KQ459692">
    <property type="protein sequence ID" value="KPJ20432.1"/>
    <property type="molecule type" value="Genomic_DNA"/>
</dbReference>
<keyword evidence="2" id="KW-1185">Reference proteome</keyword>
<dbReference type="InterPro" id="IPR027844">
    <property type="entry name" value="INTS15"/>
</dbReference>
<dbReference type="OrthoDB" id="5861309at2759"/>
<dbReference type="Pfam" id="PF14964">
    <property type="entry name" value="INTS15"/>
    <property type="match status" value="1"/>
</dbReference>
<dbReference type="AlphaFoldDB" id="A0A0N0PF44"/>
<dbReference type="InParanoid" id="A0A0N0PF44"/>
<proteinExistence type="predicted"/>
<dbReference type="PANTHER" id="PTHR14540">
    <property type="entry name" value="INTEGRATOR COMPLEX SUBUNIT 15"/>
    <property type="match status" value="1"/>
</dbReference>
<sequence>MSISDLKHSLRKLEFPACAKEALLKIEQLLVGRVAPTNKQMDAAMEIVSEFVFCEADRRGGRRGGGLNPLQELQLIDIICDYLSACNNETTKNTIFLSLFGGMENQRKLKILCILASMAVSASSTPVLLAVGVWLQQMGCSSPQSLQLIESIIRDHFYLNTTNQVALQSLAGTAPQFVSNFITSVTELYMIDGQNPIKLPPKNLLEVITLWVYTTPTLCTSAHLNAAALPNGAIPMAAVTPFAGLVRWCALAPLYIDRDAEMVEVQVKKIKLEGEKSLKSTTKAQTEWELYMQLQLGVLQSMRAWRRRGPPAALNAQRIAALTHPIREYTQRLKDRGCDIIQDDSLQESLDRIGQAVQVALASGCVYGNINHLLAALDSLPENRLLKIVVKAHQQAI</sequence>
<reference evidence="1 2" key="1">
    <citation type="journal article" date="2015" name="Nat. Commun.">
        <title>Outbred genome sequencing and CRISPR/Cas9 gene editing in butterflies.</title>
        <authorList>
            <person name="Li X."/>
            <person name="Fan D."/>
            <person name="Zhang W."/>
            <person name="Liu G."/>
            <person name="Zhang L."/>
            <person name="Zhao L."/>
            <person name="Fang X."/>
            <person name="Chen L."/>
            <person name="Dong Y."/>
            <person name="Chen Y."/>
            <person name="Ding Y."/>
            <person name="Zhao R."/>
            <person name="Feng M."/>
            <person name="Zhu Y."/>
            <person name="Feng Y."/>
            <person name="Jiang X."/>
            <person name="Zhu D."/>
            <person name="Xiang H."/>
            <person name="Feng X."/>
            <person name="Li S."/>
            <person name="Wang J."/>
            <person name="Zhang G."/>
            <person name="Kronforst M.R."/>
            <person name="Wang W."/>
        </authorList>
    </citation>
    <scope>NUCLEOTIDE SEQUENCE [LARGE SCALE GENOMIC DNA]</scope>
    <source>
        <strain evidence="1">Ya'a_city_454_Pm</strain>
        <tissue evidence="1">Whole body</tissue>
    </source>
</reference>
<protein>
    <submittedName>
        <fullName evidence="1">Uncharacterized protein C7orf26</fullName>
    </submittedName>
</protein>
<organism evidence="1 2">
    <name type="scientific">Papilio machaon</name>
    <name type="common">Old World swallowtail butterfly</name>
    <dbReference type="NCBI Taxonomy" id="76193"/>
    <lineage>
        <taxon>Eukaryota</taxon>
        <taxon>Metazoa</taxon>
        <taxon>Ecdysozoa</taxon>
        <taxon>Arthropoda</taxon>
        <taxon>Hexapoda</taxon>
        <taxon>Insecta</taxon>
        <taxon>Pterygota</taxon>
        <taxon>Neoptera</taxon>
        <taxon>Endopterygota</taxon>
        <taxon>Lepidoptera</taxon>
        <taxon>Glossata</taxon>
        <taxon>Ditrysia</taxon>
        <taxon>Papilionoidea</taxon>
        <taxon>Papilionidae</taxon>
        <taxon>Papilioninae</taxon>
        <taxon>Papilio</taxon>
    </lineage>
</organism>
<evidence type="ECO:0000313" key="1">
    <source>
        <dbReference type="EMBL" id="KPJ20432.1"/>
    </source>
</evidence>
<dbReference type="PANTHER" id="PTHR14540:SF2">
    <property type="entry name" value="INTEGRATOR COMPLEX SUBUNIT 15"/>
    <property type="match status" value="1"/>
</dbReference>
<dbReference type="Proteomes" id="UP000053240">
    <property type="component" value="Unassembled WGS sequence"/>
</dbReference>
<gene>
    <name evidence="1" type="ORF">RR48_03319</name>
</gene>
<name>A0A0N0PF44_PAPMA</name>
<accession>A0A0N0PF44</accession>
<dbReference type="FunCoup" id="A0A0N0PF44">
    <property type="interactions" value="1132"/>
</dbReference>
<dbReference type="STRING" id="76193.A0A0N0PF44"/>
<dbReference type="KEGG" id="pmac:106720828"/>